<accession>A0A9W7XF15</accession>
<dbReference type="GO" id="GO:0003713">
    <property type="term" value="F:transcription coactivator activity"/>
    <property type="evidence" value="ECO:0007669"/>
    <property type="project" value="InterPro"/>
</dbReference>
<dbReference type="PANTHER" id="PTHR31606:SF1">
    <property type="entry name" value="WW DOMAIN BINDING PROTEIN 2, ISOFORM E"/>
    <property type="match status" value="1"/>
</dbReference>
<dbReference type="InterPro" id="IPR044852">
    <property type="entry name" value="WBP2-like"/>
</dbReference>
<keyword evidence="3" id="KW-1185">Reference proteome</keyword>
<organism evidence="2 3">
    <name type="scientific">Coemansia asiatica</name>
    <dbReference type="NCBI Taxonomy" id="1052880"/>
    <lineage>
        <taxon>Eukaryota</taxon>
        <taxon>Fungi</taxon>
        <taxon>Fungi incertae sedis</taxon>
        <taxon>Zoopagomycota</taxon>
        <taxon>Kickxellomycotina</taxon>
        <taxon>Kickxellomycetes</taxon>
        <taxon>Kickxellales</taxon>
        <taxon>Kickxellaceae</taxon>
        <taxon>Coemansia</taxon>
    </lineage>
</organism>
<sequence length="195" mass="21099">MSLNSVMLQQDTRHPVPLPNENFLYHCSGVKFELTHTNRGNYPGGGLSPECSSGTAFISNQRIVYLPKNTTHHNSTDNSSRPGALNSFTVPHANLHEIRFAQPVFGANRFEAVVEPVRGGGVAPGSLLVLSFKEGGGFDFVSIARKIGERTRETGEVPLYEESLPEYDDPPNAHSAGSSAMPPAYSSDAPPSYQQ</sequence>
<evidence type="ECO:0000313" key="2">
    <source>
        <dbReference type="EMBL" id="KAJ1643100.1"/>
    </source>
</evidence>
<dbReference type="CDD" id="cd13214">
    <property type="entry name" value="PH-GRAM_WBP2"/>
    <property type="match status" value="1"/>
</dbReference>
<dbReference type="GO" id="GO:0005634">
    <property type="term" value="C:nucleus"/>
    <property type="evidence" value="ECO:0007669"/>
    <property type="project" value="TreeGrafter"/>
</dbReference>
<dbReference type="EMBL" id="JANBOH010000296">
    <property type="protein sequence ID" value="KAJ1643100.1"/>
    <property type="molecule type" value="Genomic_DNA"/>
</dbReference>
<feature type="region of interest" description="Disordered" evidence="1">
    <location>
        <begin position="152"/>
        <end position="195"/>
    </location>
</feature>
<name>A0A9W7XF15_9FUNG</name>
<comment type="caution">
    <text evidence="2">The sequence shown here is derived from an EMBL/GenBank/DDBJ whole genome shotgun (WGS) entry which is preliminary data.</text>
</comment>
<evidence type="ECO:0000313" key="3">
    <source>
        <dbReference type="Proteomes" id="UP001145021"/>
    </source>
</evidence>
<reference evidence="2" key="1">
    <citation type="submission" date="2022-07" db="EMBL/GenBank/DDBJ databases">
        <title>Phylogenomic reconstructions and comparative analyses of Kickxellomycotina fungi.</title>
        <authorList>
            <person name="Reynolds N.K."/>
            <person name="Stajich J.E."/>
            <person name="Barry K."/>
            <person name="Grigoriev I.V."/>
            <person name="Crous P."/>
            <person name="Smith M.E."/>
        </authorList>
    </citation>
    <scope>NUCLEOTIDE SEQUENCE</scope>
    <source>
        <strain evidence="2">NBRC 105413</strain>
    </source>
</reference>
<dbReference type="Proteomes" id="UP001145021">
    <property type="component" value="Unassembled WGS sequence"/>
</dbReference>
<proteinExistence type="predicted"/>
<evidence type="ECO:0000256" key="1">
    <source>
        <dbReference type="SAM" id="MobiDB-lite"/>
    </source>
</evidence>
<dbReference type="SUPFAM" id="SSF50729">
    <property type="entry name" value="PH domain-like"/>
    <property type="match status" value="1"/>
</dbReference>
<feature type="compositionally biased region" description="Low complexity" evidence="1">
    <location>
        <begin position="178"/>
        <end position="195"/>
    </location>
</feature>
<protein>
    <submittedName>
        <fullName evidence="2">Uncharacterized protein</fullName>
    </submittedName>
</protein>
<gene>
    <name evidence="2" type="ORF">LPJ64_005094</name>
</gene>
<dbReference type="GO" id="GO:0031490">
    <property type="term" value="F:chromatin DNA binding"/>
    <property type="evidence" value="ECO:0007669"/>
    <property type="project" value="TreeGrafter"/>
</dbReference>
<dbReference type="AlphaFoldDB" id="A0A9W7XF15"/>
<dbReference type="PANTHER" id="PTHR31606">
    <property type="entry name" value="WW DOMAIN BINDING PROTEIN 2, ISOFORM E"/>
    <property type="match status" value="1"/>
</dbReference>